<reference evidence="2 3" key="1">
    <citation type="submission" date="2021-05" db="EMBL/GenBank/DDBJ databases">
        <title>Genome Assembly of Synthetic Allotetraploid Brassica napus Reveals Homoeologous Exchanges between Subgenomes.</title>
        <authorList>
            <person name="Davis J.T."/>
        </authorList>
    </citation>
    <scope>NUCLEOTIDE SEQUENCE [LARGE SCALE GENOMIC DNA]</scope>
    <source>
        <strain evidence="3">cv. Da-Ae</strain>
        <tissue evidence="2">Seedling</tissue>
    </source>
</reference>
<proteinExistence type="predicted"/>
<accession>A0ABQ8CWF0</accession>
<protein>
    <submittedName>
        <fullName evidence="2">Uncharacterized protein</fullName>
    </submittedName>
</protein>
<gene>
    <name evidence="2" type="ORF">HID58_021432</name>
</gene>
<keyword evidence="1" id="KW-1133">Transmembrane helix</keyword>
<organism evidence="2 3">
    <name type="scientific">Brassica napus</name>
    <name type="common">Rape</name>
    <dbReference type="NCBI Taxonomy" id="3708"/>
    <lineage>
        <taxon>Eukaryota</taxon>
        <taxon>Viridiplantae</taxon>
        <taxon>Streptophyta</taxon>
        <taxon>Embryophyta</taxon>
        <taxon>Tracheophyta</taxon>
        <taxon>Spermatophyta</taxon>
        <taxon>Magnoliopsida</taxon>
        <taxon>eudicotyledons</taxon>
        <taxon>Gunneridae</taxon>
        <taxon>Pentapetalae</taxon>
        <taxon>rosids</taxon>
        <taxon>malvids</taxon>
        <taxon>Brassicales</taxon>
        <taxon>Brassicaceae</taxon>
        <taxon>Brassiceae</taxon>
        <taxon>Brassica</taxon>
    </lineage>
</organism>
<feature type="transmembrane region" description="Helical" evidence="1">
    <location>
        <begin position="7"/>
        <end position="26"/>
    </location>
</feature>
<keyword evidence="1" id="KW-0472">Membrane</keyword>
<evidence type="ECO:0000313" key="2">
    <source>
        <dbReference type="EMBL" id="KAH0921414.1"/>
    </source>
</evidence>
<keyword evidence="1" id="KW-0812">Transmembrane</keyword>
<name>A0ABQ8CWF0_BRANA</name>
<dbReference type="Proteomes" id="UP000824890">
    <property type="component" value="Unassembled WGS sequence"/>
</dbReference>
<evidence type="ECO:0000256" key="1">
    <source>
        <dbReference type="SAM" id="Phobius"/>
    </source>
</evidence>
<dbReference type="EMBL" id="JAGKQM010000006">
    <property type="protein sequence ID" value="KAH0921414.1"/>
    <property type="molecule type" value="Genomic_DNA"/>
</dbReference>
<sequence length="68" mass="7680">MSKYNGAEGIIASFSFILFVLSWILWSTSYEVVLELDKDKHPIDASLVKMSDPILKVKMSTRIDDKGT</sequence>
<keyword evidence="3" id="KW-1185">Reference proteome</keyword>
<comment type="caution">
    <text evidence="2">The sequence shown here is derived from an EMBL/GenBank/DDBJ whole genome shotgun (WGS) entry which is preliminary data.</text>
</comment>
<evidence type="ECO:0000313" key="3">
    <source>
        <dbReference type="Proteomes" id="UP000824890"/>
    </source>
</evidence>